<protein>
    <submittedName>
        <fullName evidence="1">Uncharacterized protein</fullName>
    </submittedName>
</protein>
<dbReference type="EMBL" id="GGEC01044493">
    <property type="protein sequence ID" value="MBX24977.1"/>
    <property type="molecule type" value="Transcribed_RNA"/>
</dbReference>
<name>A0A2P2M424_RHIMU</name>
<reference evidence="1" key="1">
    <citation type="submission" date="2018-02" db="EMBL/GenBank/DDBJ databases">
        <title>Rhizophora mucronata_Transcriptome.</title>
        <authorList>
            <person name="Meera S.P."/>
            <person name="Sreeshan A."/>
            <person name="Augustine A."/>
        </authorList>
    </citation>
    <scope>NUCLEOTIDE SEQUENCE</scope>
    <source>
        <tissue evidence="1">Leaf</tissue>
    </source>
</reference>
<organism evidence="1">
    <name type="scientific">Rhizophora mucronata</name>
    <name type="common">Asiatic mangrove</name>
    <dbReference type="NCBI Taxonomy" id="61149"/>
    <lineage>
        <taxon>Eukaryota</taxon>
        <taxon>Viridiplantae</taxon>
        <taxon>Streptophyta</taxon>
        <taxon>Embryophyta</taxon>
        <taxon>Tracheophyta</taxon>
        <taxon>Spermatophyta</taxon>
        <taxon>Magnoliopsida</taxon>
        <taxon>eudicotyledons</taxon>
        <taxon>Gunneridae</taxon>
        <taxon>Pentapetalae</taxon>
        <taxon>rosids</taxon>
        <taxon>fabids</taxon>
        <taxon>Malpighiales</taxon>
        <taxon>Rhizophoraceae</taxon>
        <taxon>Rhizophora</taxon>
    </lineage>
</organism>
<proteinExistence type="predicted"/>
<accession>A0A2P2M424</accession>
<sequence>MDHMVLFITKQSLPLLICFG</sequence>
<evidence type="ECO:0000313" key="1">
    <source>
        <dbReference type="EMBL" id="MBX24977.1"/>
    </source>
</evidence>
<dbReference type="AlphaFoldDB" id="A0A2P2M424"/>